<evidence type="ECO:0000256" key="2">
    <source>
        <dbReference type="SAM" id="Phobius"/>
    </source>
</evidence>
<dbReference type="OrthoDB" id="4579506at2759"/>
<dbReference type="EMBL" id="NCSJ02000188">
    <property type="protein sequence ID" value="RFU27820.1"/>
    <property type="molecule type" value="Genomic_DNA"/>
</dbReference>
<dbReference type="GO" id="GO:0000981">
    <property type="term" value="F:DNA-binding transcription factor activity, RNA polymerase II-specific"/>
    <property type="evidence" value="ECO:0007669"/>
    <property type="project" value="InterPro"/>
</dbReference>
<evidence type="ECO:0008006" key="5">
    <source>
        <dbReference type="Google" id="ProtNLM"/>
    </source>
</evidence>
<keyword evidence="2" id="KW-1133">Transmembrane helix</keyword>
<dbReference type="Pfam" id="PF08731">
    <property type="entry name" value="AFT"/>
    <property type="match status" value="1"/>
</dbReference>
<feature type="transmembrane region" description="Helical" evidence="2">
    <location>
        <begin position="72"/>
        <end position="95"/>
    </location>
</feature>
<name>A0A3E2H364_SCYLI</name>
<evidence type="ECO:0000313" key="3">
    <source>
        <dbReference type="EMBL" id="RFU27820.1"/>
    </source>
</evidence>
<keyword evidence="2" id="KW-0472">Membrane</keyword>
<gene>
    <name evidence="3" type="ORF">B7463_g8518</name>
</gene>
<feature type="non-terminal residue" evidence="3">
    <location>
        <position position="232"/>
    </location>
</feature>
<accession>A0A3E2H364</accession>
<proteinExistence type="predicted"/>
<evidence type="ECO:0000256" key="1">
    <source>
        <dbReference type="SAM" id="MobiDB-lite"/>
    </source>
</evidence>
<reference evidence="3 4" key="1">
    <citation type="submission" date="2018-05" db="EMBL/GenBank/DDBJ databases">
        <title>Draft genome sequence of Scytalidium lignicola DSM 105466, a ubiquitous saprotrophic fungus.</title>
        <authorList>
            <person name="Buettner E."/>
            <person name="Gebauer A.M."/>
            <person name="Hofrichter M."/>
            <person name="Liers C."/>
            <person name="Kellner H."/>
        </authorList>
    </citation>
    <scope>NUCLEOTIDE SEQUENCE [LARGE SCALE GENOMIC DNA]</scope>
    <source>
        <strain evidence="3 4">DSM 105466</strain>
    </source>
</reference>
<sequence length="232" mass="25245">MHGRKCIYRSNLINIDYGIPTVAFAKAIFGPQLNLLPTAAKSTPNADNGIHGPCAYIQISKETLNPPMNRTFCTFFTVILLSTLTTIFTTIWGIMTTKPPFACGPPPPEAVFADIATLKAAIQKHARENGYAFLTRSSKPNHVVYHCDRAGDYNAKGKKPTVHPTKQRNGSGSKKCGCTMRVSATKDAKSGMWTLKVLEAIHNHMASAAPVAYSAHRIASLDSTVRDQIESL</sequence>
<dbReference type="InterPro" id="IPR014842">
    <property type="entry name" value="AFT"/>
</dbReference>
<dbReference type="GO" id="GO:0045944">
    <property type="term" value="P:positive regulation of transcription by RNA polymerase II"/>
    <property type="evidence" value="ECO:0007669"/>
    <property type="project" value="InterPro"/>
</dbReference>
<dbReference type="AlphaFoldDB" id="A0A3E2H364"/>
<feature type="non-terminal residue" evidence="3">
    <location>
        <position position="1"/>
    </location>
</feature>
<protein>
    <recommendedName>
        <fullName evidence="5">FAR1 domain-containing protein</fullName>
    </recommendedName>
</protein>
<keyword evidence="2" id="KW-0812">Transmembrane</keyword>
<dbReference type="GO" id="GO:0010106">
    <property type="term" value="P:cellular response to iron ion starvation"/>
    <property type="evidence" value="ECO:0007669"/>
    <property type="project" value="InterPro"/>
</dbReference>
<keyword evidence="4" id="KW-1185">Reference proteome</keyword>
<comment type="caution">
    <text evidence="3">The sequence shown here is derived from an EMBL/GenBank/DDBJ whole genome shotgun (WGS) entry which is preliminary data.</text>
</comment>
<organism evidence="3 4">
    <name type="scientific">Scytalidium lignicola</name>
    <name type="common">Hyphomycete</name>
    <dbReference type="NCBI Taxonomy" id="5539"/>
    <lineage>
        <taxon>Eukaryota</taxon>
        <taxon>Fungi</taxon>
        <taxon>Dikarya</taxon>
        <taxon>Ascomycota</taxon>
        <taxon>Pezizomycotina</taxon>
        <taxon>Leotiomycetes</taxon>
        <taxon>Leotiomycetes incertae sedis</taxon>
        <taxon>Scytalidium</taxon>
    </lineage>
</organism>
<dbReference type="Proteomes" id="UP000258309">
    <property type="component" value="Unassembled WGS sequence"/>
</dbReference>
<evidence type="ECO:0000313" key="4">
    <source>
        <dbReference type="Proteomes" id="UP000258309"/>
    </source>
</evidence>
<feature type="region of interest" description="Disordered" evidence="1">
    <location>
        <begin position="156"/>
        <end position="176"/>
    </location>
</feature>